<feature type="transmembrane region" description="Helical" evidence="6">
    <location>
        <begin position="12"/>
        <end position="31"/>
    </location>
</feature>
<feature type="transmembrane region" description="Helical" evidence="6">
    <location>
        <begin position="87"/>
        <end position="106"/>
    </location>
</feature>
<accession>A0A5K7YFX4</accession>
<feature type="transmembrane region" description="Helical" evidence="6">
    <location>
        <begin position="179"/>
        <end position="199"/>
    </location>
</feature>
<dbReference type="InterPro" id="IPR051461">
    <property type="entry name" value="UPF0750_membrane"/>
</dbReference>
<dbReference type="InterPro" id="IPR019264">
    <property type="entry name" value="DUF2179"/>
</dbReference>
<comment type="subcellular location">
    <subcellularLocation>
        <location evidence="1">Cell membrane</location>
        <topology evidence="1">Multi-pass membrane protein</topology>
    </subcellularLocation>
</comment>
<keyword evidence="3 6" id="KW-0812">Transmembrane</keyword>
<dbReference type="AlphaFoldDB" id="A0A5K7YFX4"/>
<evidence type="ECO:0000256" key="2">
    <source>
        <dbReference type="ARBA" id="ARBA00022475"/>
    </source>
</evidence>
<dbReference type="InterPro" id="IPR003740">
    <property type="entry name" value="YitT"/>
</dbReference>
<dbReference type="InterPro" id="IPR015867">
    <property type="entry name" value="N-reg_PII/ATP_PRibTrfase_C"/>
</dbReference>
<dbReference type="Pfam" id="PF02588">
    <property type="entry name" value="YitT_membrane"/>
    <property type="match status" value="1"/>
</dbReference>
<evidence type="ECO:0000256" key="6">
    <source>
        <dbReference type="SAM" id="Phobius"/>
    </source>
</evidence>
<organism evidence="8 9">
    <name type="scientific">Desulfosarcina alkanivorans</name>
    <dbReference type="NCBI Taxonomy" id="571177"/>
    <lineage>
        <taxon>Bacteria</taxon>
        <taxon>Pseudomonadati</taxon>
        <taxon>Thermodesulfobacteriota</taxon>
        <taxon>Desulfobacteria</taxon>
        <taxon>Desulfobacterales</taxon>
        <taxon>Desulfosarcinaceae</taxon>
        <taxon>Desulfosarcina</taxon>
    </lineage>
</organism>
<gene>
    <name evidence="8" type="ORF">DSCA_23820</name>
</gene>
<dbReference type="PANTHER" id="PTHR33545">
    <property type="entry name" value="UPF0750 MEMBRANE PROTEIN YITT-RELATED"/>
    <property type="match status" value="1"/>
</dbReference>
<evidence type="ECO:0000259" key="7">
    <source>
        <dbReference type="Pfam" id="PF10035"/>
    </source>
</evidence>
<dbReference type="Proteomes" id="UP000427906">
    <property type="component" value="Chromosome"/>
</dbReference>
<dbReference type="EMBL" id="AP021874">
    <property type="protein sequence ID" value="BBO68452.1"/>
    <property type="molecule type" value="Genomic_DNA"/>
</dbReference>
<dbReference type="Pfam" id="PF10035">
    <property type="entry name" value="DUF2179"/>
    <property type="match status" value="1"/>
</dbReference>
<evidence type="ECO:0000256" key="1">
    <source>
        <dbReference type="ARBA" id="ARBA00004651"/>
    </source>
</evidence>
<evidence type="ECO:0000313" key="9">
    <source>
        <dbReference type="Proteomes" id="UP000427906"/>
    </source>
</evidence>
<keyword evidence="4 6" id="KW-1133">Transmembrane helix</keyword>
<dbReference type="RefSeq" id="WP_155316614.1">
    <property type="nucleotide sequence ID" value="NZ_AP021874.1"/>
</dbReference>
<evidence type="ECO:0000313" key="8">
    <source>
        <dbReference type="EMBL" id="BBO68452.1"/>
    </source>
</evidence>
<dbReference type="CDD" id="cd16380">
    <property type="entry name" value="YitT_C"/>
    <property type="match status" value="1"/>
</dbReference>
<proteinExistence type="predicted"/>
<keyword evidence="9" id="KW-1185">Reference proteome</keyword>
<sequence>MKKFFYHQFISSVLWNLFLITAGSIVFGIGLKAIAIPHGFITGGISGLTLLFYYVSGLMSPGLWYLIVNVPIFLIGWIHVSRRFFLYSLYGMAALSMAIDLIGFTLPIREPILGVLAGGVLMGAGTGIILHSLGSAGGMDIVAIILNQKFNVRMGTFYFAFNIVLFAFSFGFLEADLVLYSLFMSFISSQTLDYVLTIFNQRKMVIIISDCNDRISREIHSRLRRGVTFLNGSGAYTGRDKKIILTVIHNYQLKRLEEAALSIDPEAFIITENTFNVLGRGFSRRKVY</sequence>
<feature type="transmembrane region" description="Helical" evidence="6">
    <location>
        <begin position="62"/>
        <end position="80"/>
    </location>
</feature>
<feature type="transmembrane region" description="Helical" evidence="6">
    <location>
        <begin position="112"/>
        <end position="134"/>
    </location>
</feature>
<feature type="domain" description="DUF2179" evidence="7">
    <location>
        <begin position="225"/>
        <end position="279"/>
    </location>
</feature>
<dbReference type="PANTHER" id="PTHR33545:SF5">
    <property type="entry name" value="UPF0750 MEMBRANE PROTEIN YITT"/>
    <property type="match status" value="1"/>
</dbReference>
<dbReference type="KEGG" id="dalk:DSCA_23820"/>
<reference evidence="8 9" key="1">
    <citation type="submission" date="2019-11" db="EMBL/GenBank/DDBJ databases">
        <title>Comparative genomics of hydrocarbon-degrading Desulfosarcina strains.</title>
        <authorList>
            <person name="Watanabe M."/>
            <person name="Kojima H."/>
            <person name="Fukui M."/>
        </authorList>
    </citation>
    <scope>NUCLEOTIDE SEQUENCE [LARGE SCALE GENOMIC DNA]</scope>
    <source>
        <strain evidence="8 9">PL12</strain>
    </source>
</reference>
<dbReference type="PIRSF" id="PIRSF006483">
    <property type="entry name" value="Membrane_protein_YitT"/>
    <property type="match status" value="1"/>
</dbReference>
<keyword evidence="2" id="KW-1003">Cell membrane</keyword>
<protein>
    <submittedName>
        <fullName evidence="8">Membrane protein</fullName>
    </submittedName>
</protein>
<dbReference type="OrthoDB" id="5401948at2"/>
<dbReference type="Gene3D" id="3.30.70.120">
    <property type="match status" value="1"/>
</dbReference>
<feature type="transmembrane region" description="Helical" evidence="6">
    <location>
        <begin position="155"/>
        <end position="173"/>
    </location>
</feature>
<evidence type="ECO:0000256" key="5">
    <source>
        <dbReference type="ARBA" id="ARBA00023136"/>
    </source>
</evidence>
<dbReference type="GO" id="GO:0005886">
    <property type="term" value="C:plasma membrane"/>
    <property type="evidence" value="ECO:0007669"/>
    <property type="project" value="UniProtKB-SubCell"/>
</dbReference>
<evidence type="ECO:0000256" key="3">
    <source>
        <dbReference type="ARBA" id="ARBA00022692"/>
    </source>
</evidence>
<keyword evidence="5 6" id="KW-0472">Membrane</keyword>
<evidence type="ECO:0000256" key="4">
    <source>
        <dbReference type="ARBA" id="ARBA00022989"/>
    </source>
</evidence>
<name>A0A5K7YFX4_9BACT</name>